<dbReference type="Gene3D" id="3.40.190.10">
    <property type="entry name" value="Periplasmic binding protein-like II"/>
    <property type="match status" value="1"/>
</dbReference>
<dbReference type="CDD" id="cd08498">
    <property type="entry name" value="PBP2_NikA_DppA_OppA_like_2"/>
    <property type="match status" value="1"/>
</dbReference>
<comment type="caution">
    <text evidence="7">The sequence shown here is derived from an EMBL/GenBank/DDBJ whole genome shotgun (WGS) entry which is preliminary data.</text>
</comment>
<keyword evidence="4 5" id="KW-0732">Signal</keyword>
<dbReference type="PIRSF" id="PIRSF002741">
    <property type="entry name" value="MppA"/>
    <property type="match status" value="1"/>
</dbReference>
<feature type="signal peptide" evidence="5">
    <location>
        <begin position="1"/>
        <end position="28"/>
    </location>
</feature>
<dbReference type="Gene3D" id="3.90.76.10">
    <property type="entry name" value="Dipeptide-binding Protein, Domain 1"/>
    <property type="match status" value="1"/>
</dbReference>
<feature type="domain" description="Solute-binding protein family 5" evidence="6">
    <location>
        <begin position="75"/>
        <end position="428"/>
    </location>
</feature>
<dbReference type="PROSITE" id="PS51318">
    <property type="entry name" value="TAT"/>
    <property type="match status" value="1"/>
</dbReference>
<evidence type="ECO:0000256" key="5">
    <source>
        <dbReference type="SAM" id="SignalP"/>
    </source>
</evidence>
<evidence type="ECO:0000259" key="6">
    <source>
        <dbReference type="Pfam" id="PF00496"/>
    </source>
</evidence>
<dbReference type="PANTHER" id="PTHR30290">
    <property type="entry name" value="PERIPLASMIC BINDING COMPONENT OF ABC TRANSPORTER"/>
    <property type="match status" value="1"/>
</dbReference>
<dbReference type="InterPro" id="IPR006311">
    <property type="entry name" value="TAT_signal"/>
</dbReference>
<dbReference type="Proteomes" id="UP001595711">
    <property type="component" value="Unassembled WGS sequence"/>
</dbReference>
<evidence type="ECO:0000256" key="4">
    <source>
        <dbReference type="ARBA" id="ARBA00022729"/>
    </source>
</evidence>
<evidence type="ECO:0000256" key="3">
    <source>
        <dbReference type="ARBA" id="ARBA00022448"/>
    </source>
</evidence>
<organism evidence="7 8">
    <name type="scientific">Ferrovibrio xuzhouensis</name>
    <dbReference type="NCBI Taxonomy" id="1576914"/>
    <lineage>
        <taxon>Bacteria</taxon>
        <taxon>Pseudomonadati</taxon>
        <taxon>Pseudomonadota</taxon>
        <taxon>Alphaproteobacteria</taxon>
        <taxon>Rhodospirillales</taxon>
        <taxon>Rhodospirillaceae</taxon>
        <taxon>Ferrovibrio</taxon>
    </lineage>
</organism>
<gene>
    <name evidence="7" type="ORF">ACFOOQ_18240</name>
</gene>
<dbReference type="InterPro" id="IPR039424">
    <property type="entry name" value="SBP_5"/>
</dbReference>
<dbReference type="PROSITE" id="PS01040">
    <property type="entry name" value="SBP_BACTERIAL_5"/>
    <property type="match status" value="1"/>
</dbReference>
<evidence type="ECO:0000313" key="8">
    <source>
        <dbReference type="Proteomes" id="UP001595711"/>
    </source>
</evidence>
<evidence type="ECO:0000256" key="1">
    <source>
        <dbReference type="ARBA" id="ARBA00004418"/>
    </source>
</evidence>
<evidence type="ECO:0000313" key="7">
    <source>
        <dbReference type="EMBL" id="MFC3677500.1"/>
    </source>
</evidence>
<name>A0ABV7VJT3_9PROT</name>
<reference evidence="8" key="1">
    <citation type="journal article" date="2019" name="Int. J. Syst. Evol. Microbiol.">
        <title>The Global Catalogue of Microorganisms (GCM) 10K type strain sequencing project: providing services to taxonomists for standard genome sequencing and annotation.</title>
        <authorList>
            <consortium name="The Broad Institute Genomics Platform"/>
            <consortium name="The Broad Institute Genome Sequencing Center for Infectious Disease"/>
            <person name="Wu L."/>
            <person name="Ma J."/>
        </authorList>
    </citation>
    <scope>NUCLEOTIDE SEQUENCE [LARGE SCALE GENOMIC DNA]</scope>
    <source>
        <strain evidence="8">KCTC 42182</strain>
    </source>
</reference>
<sequence>MIPVSRRLFMGGTLAALAAGSFSGRALADAGPALRIGTKLELNTLDPHFFNGFPQASSHSLIYDALLLLDDKLRPQPALAMAWKNIDDLTWEFELRKNVKFHDGTPFTADDVIATLARVPKVPNSPNPFTQFTRTIVKTEVIDPHRIRFHTDAPNPTLHMDMARVFIVQQKFATASTEDFNSGKAAVGTGPYKLVEWVNSDHLVVDRNDGYWGPKQPWARVTEKVVKSDAGRIAALLAGDVDAIDEIPAIDLPRVRDDKRFHVATGPAATIHYLAMDAVREKSPFISARDGQSPLKGNPLSDRRVRKALSLAINRKLIVDRLLDGLATPASQFLPAMFDGTSTKLKVDPYDMKKAKALLTEAGYGNGFKITLHSTADRYPKDKDIAQAIGQSWTRLGIEVEVQAMPGTVFFAQASKQEYSAFLAQYGTEEALIGPRVLVHTTGGIYGTANRTRFSDAGLDARIEKAQTEMDPVKRKKYVQEAIEASMEEQAIIPILHPSWLMGSKTGVTITPRPDRRFNALMMKPAKA</sequence>
<dbReference type="PANTHER" id="PTHR30290:SF9">
    <property type="entry name" value="OLIGOPEPTIDE-BINDING PROTEIN APPA"/>
    <property type="match status" value="1"/>
</dbReference>
<accession>A0ABV7VJT3</accession>
<dbReference type="RefSeq" id="WP_379729045.1">
    <property type="nucleotide sequence ID" value="NZ_JBHRYJ010000004.1"/>
</dbReference>
<protein>
    <submittedName>
        <fullName evidence="7">ABC transporter substrate-binding protein</fullName>
    </submittedName>
</protein>
<dbReference type="EMBL" id="JBHRYJ010000004">
    <property type="protein sequence ID" value="MFC3677500.1"/>
    <property type="molecule type" value="Genomic_DNA"/>
</dbReference>
<dbReference type="Gene3D" id="3.10.105.10">
    <property type="entry name" value="Dipeptide-binding Protein, Domain 3"/>
    <property type="match status" value="1"/>
</dbReference>
<dbReference type="InterPro" id="IPR023765">
    <property type="entry name" value="SBP_5_CS"/>
</dbReference>
<comment type="subcellular location">
    <subcellularLocation>
        <location evidence="1">Periplasm</location>
    </subcellularLocation>
</comment>
<dbReference type="Pfam" id="PF00496">
    <property type="entry name" value="SBP_bac_5"/>
    <property type="match status" value="1"/>
</dbReference>
<dbReference type="InterPro" id="IPR000914">
    <property type="entry name" value="SBP_5_dom"/>
</dbReference>
<evidence type="ECO:0000256" key="2">
    <source>
        <dbReference type="ARBA" id="ARBA00005695"/>
    </source>
</evidence>
<dbReference type="SUPFAM" id="SSF53850">
    <property type="entry name" value="Periplasmic binding protein-like II"/>
    <property type="match status" value="1"/>
</dbReference>
<keyword evidence="3" id="KW-0813">Transport</keyword>
<keyword evidence="8" id="KW-1185">Reference proteome</keyword>
<dbReference type="InterPro" id="IPR030678">
    <property type="entry name" value="Peptide/Ni-bd"/>
</dbReference>
<comment type="similarity">
    <text evidence="2">Belongs to the bacterial solute-binding protein 5 family.</text>
</comment>
<feature type="chain" id="PRO_5045691460" evidence="5">
    <location>
        <begin position="29"/>
        <end position="528"/>
    </location>
</feature>
<proteinExistence type="inferred from homology"/>